<keyword evidence="1" id="KW-1133">Transmembrane helix</keyword>
<comment type="caution">
    <text evidence="2">The sequence shown here is derived from an EMBL/GenBank/DDBJ whole genome shotgun (WGS) entry which is preliminary data.</text>
</comment>
<sequence length="202" mass="22085">MLITIGIAIYIQLYSSTTSISSNYWVGRRWLFVAFLSNFLLFGLLGGIWNQRSQTVHPAASVLGGRRIVMVSDSLSPADSVRRAARSELKASPPPSDKQTGSRGLYIVLGILGIVVAYTVAGLACSIACAGNGFLALLALYFGLGGIAGSIYYFSRAAQKTPKRRRDMTTDERRRDSRHFWLPWVILIGITSVLVLIASINR</sequence>
<dbReference type="RefSeq" id="WP_157583021.1">
    <property type="nucleotide sequence ID" value="NZ_WPIN01000001.1"/>
</dbReference>
<keyword evidence="3" id="KW-1185">Reference proteome</keyword>
<evidence type="ECO:0000256" key="1">
    <source>
        <dbReference type="SAM" id="Phobius"/>
    </source>
</evidence>
<accession>A0A7K1S5P2</accession>
<feature type="transmembrane region" description="Helical" evidence="1">
    <location>
        <begin position="105"/>
        <end position="128"/>
    </location>
</feature>
<name>A0A7K1S5P2_9BACT</name>
<keyword evidence="1" id="KW-0812">Transmembrane</keyword>
<feature type="transmembrane region" description="Helical" evidence="1">
    <location>
        <begin position="30"/>
        <end position="49"/>
    </location>
</feature>
<reference evidence="2 3" key="1">
    <citation type="submission" date="2019-12" db="EMBL/GenBank/DDBJ databases">
        <title>Spirosoma sp. HMF4905 genome sequencing and assembly.</title>
        <authorList>
            <person name="Kang H."/>
            <person name="Cha I."/>
            <person name="Kim H."/>
            <person name="Joh K."/>
        </authorList>
    </citation>
    <scope>NUCLEOTIDE SEQUENCE [LARGE SCALE GENOMIC DNA]</scope>
    <source>
        <strain evidence="2 3">HMF4905</strain>
    </source>
</reference>
<dbReference type="AlphaFoldDB" id="A0A7K1S5P2"/>
<evidence type="ECO:0000313" key="3">
    <source>
        <dbReference type="Proteomes" id="UP000436006"/>
    </source>
</evidence>
<dbReference type="EMBL" id="WPIN01000001">
    <property type="protein sequence ID" value="MVM28928.1"/>
    <property type="molecule type" value="Genomic_DNA"/>
</dbReference>
<evidence type="ECO:0000313" key="2">
    <source>
        <dbReference type="EMBL" id="MVM28928.1"/>
    </source>
</evidence>
<dbReference type="Proteomes" id="UP000436006">
    <property type="component" value="Unassembled WGS sequence"/>
</dbReference>
<feature type="transmembrane region" description="Helical" evidence="1">
    <location>
        <begin position="134"/>
        <end position="155"/>
    </location>
</feature>
<keyword evidence="1" id="KW-0472">Membrane</keyword>
<protein>
    <submittedName>
        <fullName evidence="2">Uncharacterized protein</fullName>
    </submittedName>
</protein>
<gene>
    <name evidence="2" type="ORF">GO755_02705</name>
</gene>
<proteinExistence type="predicted"/>
<feature type="transmembrane region" description="Helical" evidence="1">
    <location>
        <begin position="180"/>
        <end position="200"/>
    </location>
</feature>
<organism evidence="2 3">
    <name type="scientific">Spirosoma arboris</name>
    <dbReference type="NCBI Taxonomy" id="2682092"/>
    <lineage>
        <taxon>Bacteria</taxon>
        <taxon>Pseudomonadati</taxon>
        <taxon>Bacteroidota</taxon>
        <taxon>Cytophagia</taxon>
        <taxon>Cytophagales</taxon>
        <taxon>Cytophagaceae</taxon>
        <taxon>Spirosoma</taxon>
    </lineage>
</organism>